<gene>
    <name evidence="2" type="ORF">CNMCM6805_006081</name>
</gene>
<dbReference type="GO" id="GO:0005730">
    <property type="term" value="C:nucleolus"/>
    <property type="evidence" value="ECO:0007669"/>
    <property type="project" value="TreeGrafter"/>
</dbReference>
<accession>A0A8H4GUI4</accession>
<feature type="compositionally biased region" description="Basic and acidic residues" evidence="1">
    <location>
        <begin position="82"/>
        <end position="91"/>
    </location>
</feature>
<feature type="region of interest" description="Disordered" evidence="1">
    <location>
        <begin position="1"/>
        <end position="91"/>
    </location>
</feature>
<organism evidence="2 3">
    <name type="scientific">Aspergillus fumigatiaffinis</name>
    <dbReference type="NCBI Taxonomy" id="340414"/>
    <lineage>
        <taxon>Eukaryota</taxon>
        <taxon>Fungi</taxon>
        <taxon>Dikarya</taxon>
        <taxon>Ascomycota</taxon>
        <taxon>Pezizomycotina</taxon>
        <taxon>Eurotiomycetes</taxon>
        <taxon>Eurotiomycetidae</taxon>
        <taxon>Eurotiales</taxon>
        <taxon>Aspergillaceae</taxon>
        <taxon>Aspergillus</taxon>
        <taxon>Aspergillus subgen. Fumigati</taxon>
    </lineage>
</organism>
<reference evidence="2" key="2">
    <citation type="submission" date="2020-04" db="EMBL/GenBank/DDBJ databases">
        <authorList>
            <person name="Santos R.A.C."/>
            <person name="Steenwyk J.L."/>
            <person name="Rivero-Menendez O."/>
            <person name="Mead M.E."/>
            <person name="Silva L.P."/>
            <person name="Bastos R.W."/>
            <person name="Alastruey-Izquierdo A."/>
            <person name="Goldman G.H."/>
            <person name="Rokas A."/>
        </authorList>
    </citation>
    <scope>NUCLEOTIDE SEQUENCE</scope>
    <source>
        <strain evidence="2">CNM-CM6805</strain>
    </source>
</reference>
<dbReference type="PANTHER" id="PTHR13282">
    <property type="entry name" value="PROTEIN FAM32A"/>
    <property type="match status" value="1"/>
</dbReference>
<evidence type="ECO:0000313" key="2">
    <source>
        <dbReference type="EMBL" id="KAF4238914.1"/>
    </source>
</evidence>
<evidence type="ECO:0000313" key="3">
    <source>
        <dbReference type="Proteomes" id="UP000653565"/>
    </source>
</evidence>
<dbReference type="Proteomes" id="UP000653565">
    <property type="component" value="Unassembled WGS sequence"/>
</dbReference>
<protein>
    <recommendedName>
        <fullName evidence="4">DUF1754-domain-containing protein</fullName>
    </recommendedName>
</protein>
<dbReference type="EMBL" id="JAAAPX010000035">
    <property type="protein sequence ID" value="KAF4238914.1"/>
    <property type="molecule type" value="Genomic_DNA"/>
</dbReference>
<dbReference type="OrthoDB" id="205403at2759"/>
<comment type="caution">
    <text evidence="2">The sequence shown here is derived from an EMBL/GenBank/DDBJ whole genome shotgun (WGS) entry which is preliminary data.</text>
</comment>
<proteinExistence type="predicted"/>
<sequence length="134" mass="14931">MAPGDEYTAGGGGKLKLKGSKVSDGRVEKKKKKSKKSKSDKEGEVGSAPPEARHPDEDGRSEDHHQDHHTSPDEGSAAVGKTEAERKYEEARKKRLLERLKREGVKTHKERVEELNKYLSRLSEHHDMPKIGPG</sequence>
<feature type="compositionally biased region" description="Basic and acidic residues" evidence="1">
    <location>
        <begin position="51"/>
        <end position="72"/>
    </location>
</feature>
<dbReference type="Pfam" id="PF08555">
    <property type="entry name" value="FAM32A"/>
    <property type="match status" value="1"/>
</dbReference>
<reference evidence="2" key="1">
    <citation type="journal article" date="2020" name="bioRxiv">
        <title>Genomic and phenotypic heterogeneity of clinical isolates of the human pathogens Aspergillus fumigatus, Aspergillus lentulus and Aspergillus fumigatiaffinis.</title>
        <authorList>
            <person name="dos Santos R.A.C."/>
            <person name="Steenwyk J.L."/>
            <person name="Rivero-Menendez O."/>
            <person name="Mead M.E."/>
            <person name="Silva L.P."/>
            <person name="Bastos R.W."/>
            <person name="Alastruey-Izquierdo A."/>
            <person name="Goldman G.H."/>
            <person name="Rokas A."/>
        </authorList>
    </citation>
    <scope>NUCLEOTIDE SEQUENCE</scope>
    <source>
        <strain evidence="2">CNM-CM6805</strain>
    </source>
</reference>
<keyword evidence="3" id="KW-1185">Reference proteome</keyword>
<evidence type="ECO:0008006" key="4">
    <source>
        <dbReference type="Google" id="ProtNLM"/>
    </source>
</evidence>
<dbReference type="AlphaFoldDB" id="A0A8H4GUI4"/>
<dbReference type="InterPro" id="IPR013865">
    <property type="entry name" value="FAM32A"/>
</dbReference>
<evidence type="ECO:0000256" key="1">
    <source>
        <dbReference type="SAM" id="MobiDB-lite"/>
    </source>
</evidence>
<name>A0A8H4GUI4_9EURO</name>
<dbReference type="PANTHER" id="PTHR13282:SF6">
    <property type="entry name" value="PROTEIN FAM32A"/>
    <property type="match status" value="1"/>
</dbReference>